<protein>
    <recommendedName>
        <fullName evidence="5">HEPN domain-containing protein</fullName>
    </recommendedName>
</protein>
<evidence type="ECO:0000259" key="1">
    <source>
        <dbReference type="Pfam" id="PF21788"/>
    </source>
</evidence>
<comment type="caution">
    <text evidence="3">The sequence shown here is derived from an EMBL/GenBank/DDBJ whole genome shotgun (WGS) entry which is preliminary data.</text>
</comment>
<dbReference type="AlphaFoldDB" id="A0AAV7WZJ3"/>
<sequence length="233" mass="26763">MWKDNEQLSWKSIELLFEVTKSEKFRTHKLTRAHVHLTSYGCMKVILAAQVMSKSVADSLIRSKDDHRFKGHDLTQLIKFLELMNDAFDCRNSHGGASGKRNKSNLLLAPYTRSNHNKEAKEKMFISQQSYESLKMAVYGFEGAVKYLIEEKHAPSINGRKFNQDKLEQYFGVIRMSGGGSDNPTLQRLLQKNVSLHIQGQAARPTKRGNTEVNEEWIPDQAPILKRRRAEEK</sequence>
<reference evidence="3" key="1">
    <citation type="submission" date="2022-12" db="EMBL/GenBank/DDBJ databases">
        <title>Chromosome-level genome assembly of the bean flower thrips Megalurothrips usitatus.</title>
        <authorList>
            <person name="Ma L."/>
            <person name="Liu Q."/>
            <person name="Li H."/>
            <person name="Cai W."/>
        </authorList>
    </citation>
    <scope>NUCLEOTIDE SEQUENCE</scope>
    <source>
        <strain evidence="3">Cailab_2022a</strain>
    </source>
</reference>
<accession>A0AAV7WZJ3</accession>
<feature type="domain" description="Transposable element P transposase-like RNase H C-terminal" evidence="2">
    <location>
        <begin position="161"/>
        <end position="185"/>
    </location>
</feature>
<dbReference type="Proteomes" id="UP001075354">
    <property type="component" value="Unassembled WGS sequence"/>
</dbReference>
<dbReference type="InterPro" id="IPR048367">
    <property type="entry name" value="TNP-like_RNaseH_C"/>
</dbReference>
<evidence type="ECO:0000313" key="4">
    <source>
        <dbReference type="Proteomes" id="UP001075354"/>
    </source>
</evidence>
<evidence type="ECO:0000313" key="3">
    <source>
        <dbReference type="EMBL" id="KAJ1519039.1"/>
    </source>
</evidence>
<name>A0AAV7WZJ3_9NEOP</name>
<proteinExistence type="predicted"/>
<organism evidence="3 4">
    <name type="scientific">Megalurothrips usitatus</name>
    <name type="common">bean blossom thrips</name>
    <dbReference type="NCBI Taxonomy" id="439358"/>
    <lineage>
        <taxon>Eukaryota</taxon>
        <taxon>Metazoa</taxon>
        <taxon>Ecdysozoa</taxon>
        <taxon>Arthropoda</taxon>
        <taxon>Hexapoda</taxon>
        <taxon>Insecta</taxon>
        <taxon>Pterygota</taxon>
        <taxon>Neoptera</taxon>
        <taxon>Paraneoptera</taxon>
        <taxon>Thysanoptera</taxon>
        <taxon>Terebrantia</taxon>
        <taxon>Thripoidea</taxon>
        <taxon>Thripidae</taxon>
        <taxon>Megalurothrips</taxon>
    </lineage>
</organism>
<gene>
    <name evidence="3" type="ORF">ONE63_011282</name>
</gene>
<feature type="domain" description="Transposable element P transposase-like GTP-binding insertion" evidence="1">
    <location>
        <begin position="3"/>
        <end position="95"/>
    </location>
</feature>
<keyword evidence="4" id="KW-1185">Reference proteome</keyword>
<evidence type="ECO:0008006" key="5">
    <source>
        <dbReference type="Google" id="ProtNLM"/>
    </source>
</evidence>
<dbReference type="Pfam" id="PF21788">
    <property type="entry name" value="TNP-like_GBD"/>
    <property type="match status" value="1"/>
</dbReference>
<evidence type="ECO:0000259" key="2">
    <source>
        <dbReference type="Pfam" id="PF21789"/>
    </source>
</evidence>
<dbReference type="InterPro" id="IPR048366">
    <property type="entry name" value="TNP-like_GBD"/>
</dbReference>
<dbReference type="EMBL" id="JAPTSV010000786">
    <property type="protein sequence ID" value="KAJ1519039.1"/>
    <property type="molecule type" value="Genomic_DNA"/>
</dbReference>
<dbReference type="Pfam" id="PF21789">
    <property type="entry name" value="TNP-like_RNaseH_C"/>
    <property type="match status" value="1"/>
</dbReference>